<protein>
    <submittedName>
        <fullName evidence="1">Uncharacterized protein</fullName>
    </submittedName>
</protein>
<keyword evidence="2" id="KW-1185">Reference proteome</keyword>
<evidence type="ECO:0000313" key="2">
    <source>
        <dbReference type="Proteomes" id="UP000029980"/>
    </source>
</evidence>
<sequence length="91" mass="10673">MYLILGNVSRRGPGEINAVPVFVDPRVRAISQHFNLWLITLIFGKRLKRAIIFRIGNTMLTLNRLVKEGKLERILQYAREFREQVDPHTTR</sequence>
<gene>
    <name evidence="1" type="ORF">TEU_09015</name>
</gene>
<dbReference type="AlphaFoldDB" id="A0A097QVG2"/>
<dbReference type="STRING" id="1505907.TEU_09015"/>
<dbReference type="Proteomes" id="UP000029980">
    <property type="component" value="Chromosome"/>
</dbReference>
<name>A0A097QVG2_9EURY</name>
<dbReference type="HOGENOM" id="CLU_2420201_0_0_2"/>
<dbReference type="KEGG" id="teu:TEU_09015"/>
<reference evidence="1 2" key="1">
    <citation type="journal article" date="2015" name="Int. J. Syst. Evol. Microbiol.">
        <title>Thermococcus eurythermalis sp. nov., a conditional piezophilic hyperthermophilic archaeon with a wide temperature range isolated from an oil-immersed chimney in the Guaymas Basin.</title>
        <authorList>
            <person name="Zhao W."/>
            <person name="Zeng X."/>
            <person name="Xiao X."/>
        </authorList>
    </citation>
    <scope>NUCLEOTIDE SEQUENCE [LARGE SCALE GENOMIC DNA]</scope>
    <source>
        <strain evidence="1 2">A501</strain>
    </source>
</reference>
<accession>A0A097QVG2</accession>
<proteinExistence type="predicted"/>
<organism evidence="1 2">
    <name type="scientific">Thermococcus eurythermalis</name>
    <dbReference type="NCBI Taxonomy" id="1505907"/>
    <lineage>
        <taxon>Archaea</taxon>
        <taxon>Methanobacteriati</taxon>
        <taxon>Methanobacteriota</taxon>
        <taxon>Thermococci</taxon>
        <taxon>Thermococcales</taxon>
        <taxon>Thermococcaceae</taxon>
        <taxon>Thermococcus</taxon>
    </lineage>
</organism>
<evidence type="ECO:0000313" key="1">
    <source>
        <dbReference type="EMBL" id="AIU70457.1"/>
    </source>
</evidence>
<dbReference type="EMBL" id="CP008887">
    <property type="protein sequence ID" value="AIU70457.1"/>
    <property type="molecule type" value="Genomic_DNA"/>
</dbReference>